<feature type="transmembrane region" description="Helical" evidence="6">
    <location>
        <begin position="65"/>
        <end position="84"/>
    </location>
</feature>
<dbReference type="AlphaFoldDB" id="A0A4S4BS72"/>
<evidence type="ECO:0000313" key="9">
    <source>
        <dbReference type="Proteomes" id="UP000310334"/>
    </source>
</evidence>
<dbReference type="InterPro" id="IPR000515">
    <property type="entry name" value="MetI-like"/>
</dbReference>
<feature type="transmembrane region" description="Helical" evidence="6">
    <location>
        <begin position="244"/>
        <end position="264"/>
    </location>
</feature>
<feature type="transmembrane region" description="Helical" evidence="6">
    <location>
        <begin position="193"/>
        <end position="224"/>
    </location>
</feature>
<feature type="transmembrane region" description="Helical" evidence="6">
    <location>
        <begin position="138"/>
        <end position="159"/>
    </location>
</feature>
<sequence length="883" mass="97918">MTKVKPGMRVIFIPIVVLFAIFLLLPLVSLFIRSFETSDGYSFSNYLSTLSNRELLESIVNSIKISSITAIITTILAFILAYSINCSRMYRPLKSAIKIGIMIPMLLPTITYGFAIMYSFGNQGLMTKLVGRNLFEIYGFNGLLIGYVIYTLPAAFLLIHNSFKYIDKKYIIVSKLMGDSTFRSFMNTIVRPLWGTLGGAFVLAFILSFTDFGIPASVGGTYYVVATHLYQVMLGSIPDFNNGAVIAVLMLLPAVFGVFLLNYLEKFNFHYDKFTDTELVQHKLRDTFLGIISSIILLGMFSVFAVMFIAPFLTSFPYDPSFTLKHFIEVFQSSDLTAVYKNSIVVAILTAVIGTVVAYCSAIINVRTPIKGKATIDSISMITNTVPGMVLGLSYLLLFNGSSFKGTFAIIVLCNIIHFFTTPYLMAKNSLSKMNPTWETTGELLGDSWFKTIFRVILPNSASTVIEMFSYYFINAMVTISGIIFLVSAQTSLVASKIKELQHFAKFNEIFVLSLLIFFTNLLIKLLCDYLQRRTTMNTSSIMKDKKRGNFTMKNMKRMLLTLFAIGLTVVALVACNTQKVDEAKKVVIGTNGDEEAITAMETALKNAGYEGKYVLQSLGTSELGGKLMAEGEQIEADLVTMSSYFIDSAQQKHAMFKDLTFETNAFEQYPSYYTPILAITGSIFVNTEVIKEKGLAMPTSLKDLTKPEYKDLVSIPNILDSSTGWLMIQAIISQYGEEEGKTVLHDLIANSGPHLESSGSGPIKKVQAGEVAAGFGLRHQAVAAKESGQPIDFIDPVEGNFSLTESIAVVDKDDEATTKLAMEMAEVIINNARKDLLTYYPVALYNGETVSSINKPAHFMKFDQPLTVELLEKHQQFFNSAK</sequence>
<evidence type="ECO:0000256" key="6">
    <source>
        <dbReference type="RuleBase" id="RU363032"/>
    </source>
</evidence>
<dbReference type="Proteomes" id="UP000310334">
    <property type="component" value="Unassembled WGS sequence"/>
</dbReference>
<dbReference type="PANTHER" id="PTHR43496:SF1">
    <property type="entry name" value="POLYGALACTURONAN_RHAMNOGALACTURONAN TRANSPORT SYSTEM PERMEASE PROTEIN YTEP"/>
    <property type="match status" value="1"/>
</dbReference>
<evidence type="ECO:0000256" key="2">
    <source>
        <dbReference type="ARBA" id="ARBA00022448"/>
    </source>
</evidence>
<feature type="domain" description="ABC transmembrane type-1" evidence="7">
    <location>
        <begin position="59"/>
        <end position="261"/>
    </location>
</feature>
<reference evidence="8 9" key="1">
    <citation type="submission" date="2019-04" db="EMBL/GenBank/DDBJ databases">
        <title>Bacillus sediminilitoris sp. nov., isolated from a tidal flat sediment on the East China Sea.</title>
        <authorList>
            <person name="Wei Y."/>
            <person name="Mao H."/>
            <person name="Fang J."/>
        </authorList>
    </citation>
    <scope>NUCLEOTIDE SEQUENCE [LARGE SCALE GENOMIC DNA]</scope>
    <source>
        <strain evidence="8 9">DSL-17</strain>
    </source>
</reference>
<dbReference type="EMBL" id="SSNT01000013">
    <property type="protein sequence ID" value="THF77873.1"/>
    <property type="molecule type" value="Genomic_DNA"/>
</dbReference>
<comment type="subcellular location">
    <subcellularLocation>
        <location evidence="6">Cell membrane</location>
        <topology evidence="6">Multi-pass membrane protein</topology>
    </subcellularLocation>
    <subcellularLocation>
        <location evidence="1">Membrane</location>
        <topology evidence="1">Multi-pass membrane protein</topology>
    </subcellularLocation>
</comment>
<dbReference type="PANTHER" id="PTHR43496">
    <property type="entry name" value="PROTEIN LPLB"/>
    <property type="match status" value="1"/>
</dbReference>
<keyword evidence="3 6" id="KW-0812">Transmembrane</keyword>
<dbReference type="Pfam" id="PF00528">
    <property type="entry name" value="BPD_transp_1"/>
    <property type="match status" value="2"/>
</dbReference>
<feature type="transmembrane region" description="Helical" evidence="6">
    <location>
        <begin position="96"/>
        <end position="118"/>
    </location>
</feature>
<protein>
    <submittedName>
        <fullName evidence="8">Extracellular solute-binding protein</fullName>
    </submittedName>
</protein>
<feature type="transmembrane region" description="Helical" evidence="6">
    <location>
        <begin position="469"/>
        <end position="490"/>
    </location>
</feature>
<accession>A0A4S4BS72</accession>
<feature type="transmembrane region" description="Helical" evidence="6">
    <location>
        <begin position="378"/>
        <end position="398"/>
    </location>
</feature>
<dbReference type="Gene3D" id="1.10.3720.10">
    <property type="entry name" value="MetI-like"/>
    <property type="match status" value="2"/>
</dbReference>
<comment type="similarity">
    <text evidence="6">Belongs to the binding-protein-dependent transport system permease family.</text>
</comment>
<evidence type="ECO:0000256" key="5">
    <source>
        <dbReference type="ARBA" id="ARBA00023136"/>
    </source>
</evidence>
<proteinExistence type="inferred from homology"/>
<organism evidence="8 9">
    <name type="scientific">Metabacillus sediminilitoris</name>
    <dbReference type="NCBI Taxonomy" id="2567941"/>
    <lineage>
        <taxon>Bacteria</taxon>
        <taxon>Bacillati</taxon>
        <taxon>Bacillota</taxon>
        <taxon>Bacilli</taxon>
        <taxon>Bacillales</taxon>
        <taxon>Bacillaceae</taxon>
        <taxon>Metabacillus</taxon>
    </lineage>
</organism>
<dbReference type="PROSITE" id="PS50928">
    <property type="entry name" value="ABC_TM1"/>
    <property type="match status" value="2"/>
</dbReference>
<name>A0A4S4BS72_9BACI</name>
<evidence type="ECO:0000259" key="7">
    <source>
        <dbReference type="PROSITE" id="PS50928"/>
    </source>
</evidence>
<comment type="caution">
    <text evidence="8">The sequence shown here is derived from an EMBL/GenBank/DDBJ whole genome shotgun (WGS) entry which is preliminary data.</text>
</comment>
<keyword evidence="2 6" id="KW-0813">Transport</keyword>
<feature type="transmembrane region" description="Helical" evidence="6">
    <location>
        <begin position="404"/>
        <end position="426"/>
    </location>
</feature>
<evidence type="ECO:0000256" key="1">
    <source>
        <dbReference type="ARBA" id="ARBA00004141"/>
    </source>
</evidence>
<feature type="transmembrane region" description="Helical" evidence="6">
    <location>
        <begin position="344"/>
        <end position="366"/>
    </location>
</feature>
<dbReference type="SUPFAM" id="SSF161098">
    <property type="entry name" value="MetI-like"/>
    <property type="match status" value="2"/>
</dbReference>
<feature type="transmembrane region" description="Helical" evidence="6">
    <location>
        <begin position="288"/>
        <end position="313"/>
    </location>
</feature>
<feature type="transmembrane region" description="Helical" evidence="6">
    <location>
        <begin position="556"/>
        <end position="575"/>
    </location>
</feature>
<evidence type="ECO:0000256" key="3">
    <source>
        <dbReference type="ARBA" id="ARBA00022692"/>
    </source>
</evidence>
<gene>
    <name evidence="8" type="ORF">E6W99_17480</name>
</gene>
<keyword evidence="9" id="KW-1185">Reference proteome</keyword>
<dbReference type="Pfam" id="PF13343">
    <property type="entry name" value="SBP_bac_6"/>
    <property type="match status" value="1"/>
</dbReference>
<evidence type="ECO:0000313" key="8">
    <source>
        <dbReference type="EMBL" id="THF77873.1"/>
    </source>
</evidence>
<keyword evidence="4 6" id="KW-1133">Transmembrane helix</keyword>
<feature type="transmembrane region" description="Helical" evidence="6">
    <location>
        <begin position="12"/>
        <end position="32"/>
    </location>
</feature>
<dbReference type="SUPFAM" id="SSF53850">
    <property type="entry name" value="Periplasmic binding protein-like II"/>
    <property type="match status" value="1"/>
</dbReference>
<dbReference type="GO" id="GO:0055085">
    <property type="term" value="P:transmembrane transport"/>
    <property type="evidence" value="ECO:0007669"/>
    <property type="project" value="InterPro"/>
</dbReference>
<dbReference type="Gene3D" id="3.40.190.10">
    <property type="entry name" value="Periplasmic binding protein-like II"/>
    <property type="match status" value="1"/>
</dbReference>
<dbReference type="CDD" id="cd06261">
    <property type="entry name" value="TM_PBP2"/>
    <property type="match status" value="2"/>
</dbReference>
<feature type="domain" description="ABC transmembrane type-1" evidence="7">
    <location>
        <begin position="340"/>
        <end position="528"/>
    </location>
</feature>
<dbReference type="InterPro" id="IPR035906">
    <property type="entry name" value="MetI-like_sf"/>
</dbReference>
<keyword evidence="5 6" id="KW-0472">Membrane</keyword>
<dbReference type="GO" id="GO:0005886">
    <property type="term" value="C:plasma membrane"/>
    <property type="evidence" value="ECO:0007669"/>
    <property type="project" value="UniProtKB-SubCell"/>
</dbReference>
<feature type="transmembrane region" description="Helical" evidence="6">
    <location>
        <begin position="510"/>
        <end position="528"/>
    </location>
</feature>
<dbReference type="OrthoDB" id="725at2"/>
<evidence type="ECO:0000256" key="4">
    <source>
        <dbReference type="ARBA" id="ARBA00022989"/>
    </source>
</evidence>